<dbReference type="STRING" id="1028.SAMN05661096_03768"/>
<sequence>MRQFEKIWDWLSNIFLPQSNDTIKVVVLCVVTATTFWFFNALNDNYSTRISYPIKFTFPDSSLVVVNELPKKVSINVSGGGWNLLRKTFWFTITPVEVPLEDPVKQKYILGNSLYTLIADQMTEIQLNYVENDTLRIAIDSIRTATAKISVDSSSISLEENYRLVSSIKKSHDSATFTGPERFIKEVPREVFIELDDDKISSNYSGEVYLPTFGSSLVNRSPVEVQISFEVAKFIQQELMLPFQKVNVPADSNAYIFRDSLARISFEIEEKLAGNYNLDSIQLIVDYEKIGASDSTVKPIIASLPKQLKKRKIKIDSVNFQYIKP</sequence>
<protein>
    <recommendedName>
        <fullName evidence="3">YbbR-like protein</fullName>
    </recommendedName>
</protein>
<dbReference type="Proteomes" id="UP000193804">
    <property type="component" value="Unassembled WGS sequence"/>
</dbReference>
<dbReference type="AlphaFoldDB" id="A0A1X7LAN8"/>
<reference evidence="2" key="1">
    <citation type="submission" date="2017-04" db="EMBL/GenBank/DDBJ databases">
        <authorList>
            <person name="Varghese N."/>
            <person name="Submissions S."/>
        </authorList>
    </citation>
    <scope>NUCLEOTIDE SEQUENCE [LARGE SCALE GENOMIC DNA]</scope>
    <source>
        <strain evidence="2">DSM 4125</strain>
    </source>
</reference>
<organism evidence="1 2">
    <name type="scientific">Marivirga sericea</name>
    <dbReference type="NCBI Taxonomy" id="1028"/>
    <lineage>
        <taxon>Bacteria</taxon>
        <taxon>Pseudomonadati</taxon>
        <taxon>Bacteroidota</taxon>
        <taxon>Cytophagia</taxon>
        <taxon>Cytophagales</taxon>
        <taxon>Marivirgaceae</taxon>
        <taxon>Marivirga</taxon>
    </lineage>
</organism>
<proteinExistence type="predicted"/>
<evidence type="ECO:0008006" key="3">
    <source>
        <dbReference type="Google" id="ProtNLM"/>
    </source>
</evidence>
<keyword evidence="2" id="KW-1185">Reference proteome</keyword>
<accession>A0A1X7LAN8</accession>
<name>A0A1X7LAN8_9BACT</name>
<evidence type="ECO:0000313" key="1">
    <source>
        <dbReference type="EMBL" id="SMG50906.1"/>
    </source>
</evidence>
<gene>
    <name evidence="1" type="ORF">SAMN05661096_03768</name>
</gene>
<dbReference type="EMBL" id="FXAW01000009">
    <property type="protein sequence ID" value="SMG50906.1"/>
    <property type="molecule type" value="Genomic_DNA"/>
</dbReference>
<evidence type="ECO:0000313" key="2">
    <source>
        <dbReference type="Proteomes" id="UP000193804"/>
    </source>
</evidence>